<dbReference type="Proteomes" id="UP000276776">
    <property type="component" value="Unassembled WGS sequence"/>
</dbReference>
<reference evidence="3" key="1">
    <citation type="submission" date="2017-02" db="UniProtKB">
        <authorList>
            <consortium name="WormBaseParasite"/>
        </authorList>
    </citation>
    <scope>IDENTIFICATION</scope>
</reference>
<keyword evidence="2" id="KW-1185">Reference proteome</keyword>
<name>A0A0N5CSI5_THECL</name>
<organism evidence="3">
    <name type="scientific">Thelazia callipaeda</name>
    <name type="common">Oriental eyeworm</name>
    <name type="synonym">Parasitic nematode</name>
    <dbReference type="NCBI Taxonomy" id="103827"/>
    <lineage>
        <taxon>Eukaryota</taxon>
        <taxon>Metazoa</taxon>
        <taxon>Ecdysozoa</taxon>
        <taxon>Nematoda</taxon>
        <taxon>Chromadorea</taxon>
        <taxon>Rhabditida</taxon>
        <taxon>Spirurina</taxon>
        <taxon>Spiruromorpha</taxon>
        <taxon>Thelazioidea</taxon>
        <taxon>Thelaziidae</taxon>
        <taxon>Thelazia</taxon>
    </lineage>
</organism>
<evidence type="ECO:0000313" key="3">
    <source>
        <dbReference type="WBParaSite" id="TCLT_0000318701-mRNA-1"/>
    </source>
</evidence>
<protein>
    <submittedName>
        <fullName evidence="3">RING-type E3 ubiquitin transferase</fullName>
    </submittedName>
</protein>
<evidence type="ECO:0000313" key="1">
    <source>
        <dbReference type="EMBL" id="VDM99533.1"/>
    </source>
</evidence>
<dbReference type="AlphaFoldDB" id="A0A0N5CSI5"/>
<reference evidence="1 2" key="2">
    <citation type="submission" date="2018-11" db="EMBL/GenBank/DDBJ databases">
        <authorList>
            <consortium name="Pathogen Informatics"/>
        </authorList>
    </citation>
    <scope>NUCLEOTIDE SEQUENCE [LARGE SCALE GENOMIC DNA]</scope>
</reference>
<gene>
    <name evidence="1" type="ORF">TCLT_LOCUS3186</name>
</gene>
<dbReference type="WBParaSite" id="TCLT_0000318701-mRNA-1">
    <property type="protein sequence ID" value="TCLT_0000318701-mRNA-1"/>
    <property type="gene ID" value="TCLT_0000318701"/>
</dbReference>
<sequence>MNVFLTVELISDEKHDEQLLGQNNRFDIHQINSSIQIPGLRNVFVHPFNATHSFEQISPVDSKKRQCAICLKQFKYPCP</sequence>
<dbReference type="EMBL" id="UYYF01001103">
    <property type="protein sequence ID" value="VDM99533.1"/>
    <property type="molecule type" value="Genomic_DNA"/>
</dbReference>
<proteinExistence type="predicted"/>
<evidence type="ECO:0000313" key="2">
    <source>
        <dbReference type="Proteomes" id="UP000276776"/>
    </source>
</evidence>
<accession>A0A0N5CSI5</accession>